<evidence type="ECO:0000259" key="1">
    <source>
        <dbReference type="Pfam" id="PF00535"/>
    </source>
</evidence>
<dbReference type="GO" id="GO:0016757">
    <property type="term" value="F:glycosyltransferase activity"/>
    <property type="evidence" value="ECO:0007669"/>
    <property type="project" value="UniProtKB-KW"/>
</dbReference>
<dbReference type="SUPFAM" id="SSF53448">
    <property type="entry name" value="Nucleotide-diphospho-sugar transferases"/>
    <property type="match status" value="1"/>
</dbReference>
<evidence type="ECO:0000313" key="3">
    <source>
        <dbReference type="Proteomes" id="UP001164705"/>
    </source>
</evidence>
<dbReference type="Proteomes" id="UP001164705">
    <property type="component" value="Chromosome"/>
</dbReference>
<dbReference type="InterPro" id="IPR001173">
    <property type="entry name" value="Glyco_trans_2-like"/>
</dbReference>
<evidence type="ECO:0000313" key="2">
    <source>
        <dbReference type="EMBL" id="WAC03341.1"/>
    </source>
</evidence>
<feature type="domain" description="Glycosyltransferase 2-like" evidence="1">
    <location>
        <begin position="5"/>
        <end position="100"/>
    </location>
</feature>
<dbReference type="InterPro" id="IPR029044">
    <property type="entry name" value="Nucleotide-diphossugar_trans"/>
</dbReference>
<dbReference type="EMBL" id="CP113088">
    <property type="protein sequence ID" value="WAC03341.1"/>
    <property type="molecule type" value="Genomic_DNA"/>
</dbReference>
<sequence>MEGLSVCIPVYNFNCIATVIDLCKQIESLSIPAEVLVIDDASPVELNAIAHFKHALYSYEKLNKNVGRAKIRNLLAKKATYYHVLFLDGDYWYSKLFYSKVY</sequence>
<name>A0A9E8MXT4_9FLAO</name>
<dbReference type="KEGG" id="lnu:N7U66_07335"/>
<reference evidence="2" key="1">
    <citation type="submission" date="2022-11" db="EMBL/GenBank/DDBJ databases">
        <title>Lacinutrix neustonica HL-RS19T sp. nov., isolated from the surface microlayer sample of brackish Lake Shihwa.</title>
        <authorList>
            <person name="Choi J.Y."/>
            <person name="Hwang C.Y."/>
        </authorList>
    </citation>
    <scope>NUCLEOTIDE SEQUENCE</scope>
    <source>
        <strain evidence="2">HL-RS19</strain>
    </source>
</reference>
<keyword evidence="3" id="KW-1185">Reference proteome</keyword>
<dbReference type="AlphaFoldDB" id="A0A9E8MXT4"/>
<dbReference type="EC" id="2.4.-.-" evidence="2"/>
<proteinExistence type="predicted"/>
<protein>
    <submittedName>
        <fullName evidence="2">Glycosyltransferase</fullName>
        <ecNumber evidence="2">2.4.-.-</ecNumber>
    </submittedName>
</protein>
<accession>A0A9E8MXT4</accession>
<gene>
    <name evidence="2" type="ORF">N7U66_07335</name>
</gene>
<dbReference type="Gene3D" id="3.90.550.10">
    <property type="entry name" value="Spore Coat Polysaccharide Biosynthesis Protein SpsA, Chain A"/>
    <property type="match status" value="1"/>
</dbReference>
<dbReference type="Pfam" id="PF00535">
    <property type="entry name" value="Glycos_transf_2"/>
    <property type="match status" value="1"/>
</dbReference>
<keyword evidence="2" id="KW-0328">Glycosyltransferase</keyword>
<dbReference type="RefSeq" id="WP_267677922.1">
    <property type="nucleotide sequence ID" value="NZ_CP113088.1"/>
</dbReference>
<dbReference type="CDD" id="cd00761">
    <property type="entry name" value="Glyco_tranf_GTA_type"/>
    <property type="match status" value="1"/>
</dbReference>
<organism evidence="2 3">
    <name type="scientific">Lacinutrix neustonica</name>
    <dbReference type="NCBI Taxonomy" id="2980107"/>
    <lineage>
        <taxon>Bacteria</taxon>
        <taxon>Pseudomonadati</taxon>
        <taxon>Bacteroidota</taxon>
        <taxon>Flavobacteriia</taxon>
        <taxon>Flavobacteriales</taxon>
        <taxon>Flavobacteriaceae</taxon>
        <taxon>Lacinutrix</taxon>
    </lineage>
</organism>
<keyword evidence="2" id="KW-0808">Transferase</keyword>